<dbReference type="Pfam" id="PF17757">
    <property type="entry name" value="UvrB_inter"/>
    <property type="match status" value="1"/>
</dbReference>
<comment type="similarity">
    <text evidence="2 13 14">Belongs to the UvrB family.</text>
</comment>
<comment type="function">
    <text evidence="13">The UvrABC repair system catalyzes the recognition and processing of DNA lesions. A damage recognition complex composed of 2 UvrA and 2 UvrB subunits scans DNA for abnormalities. Upon binding of the UvrA(2)B(2) complex to a putative damaged site, the DNA wraps around one UvrB monomer. DNA wrap is dependent on ATP binding by UvrB and probably causes local melting of the DNA helix, facilitating insertion of UvrB beta-hairpin between the DNA strands. Then UvrB probes one DNA strand for the presence of a lesion. If a lesion is found the UvrA subunits dissociate and the UvrB-DNA preincision complex is formed. This complex is subsequently bound by UvrC and the second UvrB is released. If no lesion is found, the DNA wraps around the other UvrB subunit that will check the other stand for damage.</text>
</comment>
<gene>
    <name evidence="13" type="primary">uvrB</name>
    <name evidence="19" type="ORF">ATZ36_09115</name>
</gene>
<feature type="binding site" evidence="13">
    <location>
        <begin position="39"/>
        <end position="46"/>
    </location>
    <ligand>
        <name>ATP</name>
        <dbReference type="ChEBI" id="CHEBI:30616"/>
    </ligand>
</feature>
<dbReference type="Pfam" id="PF04851">
    <property type="entry name" value="ResIII"/>
    <property type="match status" value="1"/>
</dbReference>
<dbReference type="CDD" id="cd17916">
    <property type="entry name" value="DEXHc_UvrB"/>
    <property type="match status" value="1"/>
</dbReference>
<dbReference type="InterPro" id="IPR024759">
    <property type="entry name" value="UvrB_YAD/RRR_dom"/>
</dbReference>
<evidence type="ECO:0000256" key="1">
    <source>
        <dbReference type="ARBA" id="ARBA00004496"/>
    </source>
</evidence>
<keyword evidence="10 13" id="KW-0742">SOS response</keyword>
<evidence type="ECO:0000256" key="14">
    <source>
        <dbReference type="RuleBase" id="RU003587"/>
    </source>
</evidence>
<evidence type="ECO:0000256" key="10">
    <source>
        <dbReference type="ARBA" id="ARBA00023236"/>
    </source>
</evidence>
<accession>A0A1E5IG79</accession>
<evidence type="ECO:0000313" key="20">
    <source>
        <dbReference type="Proteomes" id="UP000095237"/>
    </source>
</evidence>
<dbReference type="SUPFAM" id="SSF46600">
    <property type="entry name" value="C-terminal UvrC-binding domain of UvrB"/>
    <property type="match status" value="1"/>
</dbReference>
<dbReference type="GO" id="GO:0003677">
    <property type="term" value="F:DNA binding"/>
    <property type="evidence" value="ECO:0007669"/>
    <property type="project" value="UniProtKB-UniRule"/>
</dbReference>
<dbReference type="EMBL" id="LNVX01000680">
    <property type="protein sequence ID" value="OEG69512.1"/>
    <property type="molecule type" value="Genomic_DNA"/>
</dbReference>
<evidence type="ECO:0000256" key="3">
    <source>
        <dbReference type="ARBA" id="ARBA00022490"/>
    </source>
</evidence>
<dbReference type="InterPro" id="IPR001650">
    <property type="entry name" value="Helicase_C-like"/>
</dbReference>
<dbReference type="Gene3D" id="6.10.140.240">
    <property type="match status" value="1"/>
</dbReference>
<keyword evidence="15" id="KW-0175">Coiled coil</keyword>
<evidence type="ECO:0000256" key="12">
    <source>
        <dbReference type="ARBA" id="ARBA00029504"/>
    </source>
</evidence>
<dbReference type="Pfam" id="PF12344">
    <property type="entry name" value="UvrB"/>
    <property type="match status" value="1"/>
</dbReference>
<dbReference type="InterPro" id="IPR041471">
    <property type="entry name" value="UvrB_inter"/>
</dbReference>
<organism evidence="19 20">
    <name type="scientific">Endomicrobium trichonymphae</name>
    <dbReference type="NCBI Taxonomy" id="1408204"/>
    <lineage>
        <taxon>Bacteria</taxon>
        <taxon>Pseudomonadati</taxon>
        <taxon>Elusimicrobiota</taxon>
        <taxon>Endomicrobiia</taxon>
        <taxon>Endomicrobiales</taxon>
        <taxon>Endomicrobiaceae</taxon>
        <taxon>Candidatus Endomicrobiellum</taxon>
    </lineage>
</organism>
<dbReference type="InterPro" id="IPR004807">
    <property type="entry name" value="UvrB"/>
</dbReference>
<dbReference type="InterPro" id="IPR036876">
    <property type="entry name" value="UVR_dom_sf"/>
</dbReference>
<keyword evidence="5 13" id="KW-0227">DNA damage</keyword>
<proteinExistence type="inferred from homology"/>
<dbReference type="GO" id="GO:0016887">
    <property type="term" value="F:ATP hydrolysis activity"/>
    <property type="evidence" value="ECO:0007669"/>
    <property type="project" value="InterPro"/>
</dbReference>
<comment type="subunit">
    <text evidence="11 13 14">Forms a heterotetramer with UvrA during the search for lesions. Interacts with UvrC in an incision complex.</text>
</comment>
<dbReference type="NCBIfam" id="TIGR00631">
    <property type="entry name" value="uvrb"/>
    <property type="match status" value="1"/>
</dbReference>
<evidence type="ECO:0000259" key="18">
    <source>
        <dbReference type="PROSITE" id="PS51194"/>
    </source>
</evidence>
<evidence type="ECO:0000256" key="11">
    <source>
        <dbReference type="ARBA" id="ARBA00026033"/>
    </source>
</evidence>
<evidence type="ECO:0000256" key="5">
    <source>
        <dbReference type="ARBA" id="ARBA00022763"/>
    </source>
</evidence>
<dbReference type="InterPro" id="IPR006935">
    <property type="entry name" value="Helicase/UvrB_N"/>
</dbReference>
<evidence type="ECO:0000256" key="6">
    <source>
        <dbReference type="ARBA" id="ARBA00022769"/>
    </source>
</evidence>
<dbReference type="SMART" id="SM00487">
    <property type="entry name" value="DEXDc"/>
    <property type="match status" value="1"/>
</dbReference>
<evidence type="ECO:0000313" key="19">
    <source>
        <dbReference type="EMBL" id="OEG69512.1"/>
    </source>
</evidence>
<dbReference type="HAMAP" id="MF_00204">
    <property type="entry name" value="UvrB"/>
    <property type="match status" value="1"/>
</dbReference>
<evidence type="ECO:0000256" key="4">
    <source>
        <dbReference type="ARBA" id="ARBA00022741"/>
    </source>
</evidence>
<evidence type="ECO:0000256" key="13">
    <source>
        <dbReference type="HAMAP-Rule" id="MF_00204"/>
    </source>
</evidence>
<dbReference type="Pfam" id="PF00271">
    <property type="entry name" value="Helicase_C"/>
    <property type="match status" value="1"/>
</dbReference>
<dbReference type="GO" id="GO:0006289">
    <property type="term" value="P:nucleotide-excision repair"/>
    <property type="evidence" value="ECO:0007669"/>
    <property type="project" value="UniProtKB-UniRule"/>
</dbReference>
<dbReference type="GO" id="GO:0009380">
    <property type="term" value="C:excinuclease repair complex"/>
    <property type="evidence" value="ECO:0007669"/>
    <property type="project" value="InterPro"/>
</dbReference>
<keyword evidence="20" id="KW-1185">Reference proteome</keyword>
<dbReference type="PROSITE" id="PS51194">
    <property type="entry name" value="HELICASE_CTER"/>
    <property type="match status" value="1"/>
</dbReference>
<dbReference type="PROSITE" id="PS51192">
    <property type="entry name" value="HELICASE_ATP_BIND_1"/>
    <property type="match status" value="1"/>
</dbReference>
<comment type="caution">
    <text evidence="19">The sequence shown here is derived from an EMBL/GenBank/DDBJ whole genome shotgun (WGS) entry which is preliminary data.</text>
</comment>
<keyword evidence="6 13" id="KW-0228">DNA excision</keyword>
<protein>
    <recommendedName>
        <fullName evidence="12 13">UvrABC system protein B</fullName>
        <shortName evidence="13">Protein UvrB</shortName>
    </recommendedName>
    <alternativeName>
        <fullName evidence="13">Excinuclease ABC subunit B</fullName>
    </alternativeName>
</protein>
<dbReference type="Gene3D" id="4.10.860.10">
    <property type="entry name" value="UVR domain"/>
    <property type="match status" value="1"/>
</dbReference>
<comment type="subcellular location">
    <subcellularLocation>
        <location evidence="1 13 14">Cytoplasm</location>
    </subcellularLocation>
</comment>
<dbReference type="SMART" id="SM00490">
    <property type="entry name" value="HELICc"/>
    <property type="match status" value="1"/>
</dbReference>
<dbReference type="AlphaFoldDB" id="A0A1E5IG79"/>
<keyword evidence="4 13" id="KW-0547">Nucleotide-binding</keyword>
<dbReference type="GO" id="GO:0009381">
    <property type="term" value="F:excinuclease ABC activity"/>
    <property type="evidence" value="ECO:0007669"/>
    <property type="project" value="UniProtKB-UniRule"/>
</dbReference>
<keyword evidence="8 13" id="KW-0267">Excision nuclease</keyword>
<name>A0A1E5IG79_ENDTX</name>
<sequence length="672" mass="77374">MKNEFKLISKFKPSGDQPQAIDKLYYNYLNNKNSQILLGVTGSGKTFVMASVIEKLQKPTLIISPNKILAAQTYAEFKAFFPNNAIEYFISYYDYYQPEAYIPSSDTYIEKDASINDHIDRLRLKATTSLLERKDVIVVASVSCIYNLGSPKDYQNMCIEIIAGKEKTISLLLTELIASRYERNEVEFIRGKFRVKGDTVEIFPAYLETAVKIEFCGDTIERIKEFNPVTGEVISKKDKAYIYPAKLFVTDKYKINKALKTIQVELNTRLEVLKSQNKFLEAERLEQRTKYDMEMLKETGSCNGIENYSRHLSGSMSGARPTTLIDYFVQENDDFLIIADESHISLPQIRGMYEGDRSRKQTLVDFGFRLPSALDNRPLKFQEFEKVIKKFMMVSATPGTYELNRSKKYIVDLIIRPTGLVDPEVIIHPINGQIQDLIQEIQKNVEKKQRTLVTTLTKKMSEDLAAYLKEKGFKVEYLHSEIDTLTRIEILKNLRLGKFDVLVGINLLREGLDLPEVSLVAVLDADKEGFLRSEPTLIQICGRAARNIDGRVIFYADTVTGSMQRALREMNRRRDKQLEYNKKNNIKPKSIIKAVHELYEFRNLSKEESMNHIFAEEQLNYKITPKNIGGIIKKIELQMREAADNLDFESAAVLRERMLELKNMKSCKHSKH</sequence>
<evidence type="ECO:0000256" key="7">
    <source>
        <dbReference type="ARBA" id="ARBA00022840"/>
    </source>
</evidence>
<comment type="domain">
    <text evidence="13">The beta-hairpin motif is involved in DNA binding.</text>
</comment>
<dbReference type="PANTHER" id="PTHR24029:SF0">
    <property type="entry name" value="UVRABC SYSTEM PROTEIN B"/>
    <property type="match status" value="1"/>
</dbReference>
<dbReference type="GO" id="GO:0009432">
    <property type="term" value="P:SOS response"/>
    <property type="evidence" value="ECO:0007669"/>
    <property type="project" value="UniProtKB-UniRule"/>
</dbReference>
<keyword evidence="9 13" id="KW-0234">DNA repair</keyword>
<feature type="domain" description="Helicase C-terminal" evidence="18">
    <location>
        <begin position="433"/>
        <end position="586"/>
    </location>
</feature>
<dbReference type="PANTHER" id="PTHR24029">
    <property type="entry name" value="UVRABC SYSTEM PROTEIN B"/>
    <property type="match status" value="1"/>
</dbReference>
<evidence type="ECO:0000259" key="16">
    <source>
        <dbReference type="PROSITE" id="PS50151"/>
    </source>
</evidence>
<dbReference type="InterPro" id="IPR001943">
    <property type="entry name" value="UVR_dom"/>
</dbReference>
<dbReference type="Proteomes" id="UP000095237">
    <property type="component" value="Unassembled WGS sequence"/>
</dbReference>
<feature type="domain" description="Helicase ATP-binding" evidence="17">
    <location>
        <begin position="26"/>
        <end position="195"/>
    </location>
</feature>
<evidence type="ECO:0000259" key="17">
    <source>
        <dbReference type="PROSITE" id="PS51192"/>
    </source>
</evidence>
<dbReference type="GO" id="GO:0005524">
    <property type="term" value="F:ATP binding"/>
    <property type="evidence" value="ECO:0007669"/>
    <property type="project" value="UniProtKB-UniRule"/>
</dbReference>
<feature type="coiled-coil region" evidence="15">
    <location>
        <begin position="263"/>
        <end position="290"/>
    </location>
</feature>
<keyword evidence="7 13" id="KW-0067">ATP-binding</keyword>
<evidence type="ECO:0000256" key="8">
    <source>
        <dbReference type="ARBA" id="ARBA00022881"/>
    </source>
</evidence>
<dbReference type="CDD" id="cd18790">
    <property type="entry name" value="SF2_C_UvrB"/>
    <property type="match status" value="1"/>
</dbReference>
<evidence type="ECO:0000256" key="15">
    <source>
        <dbReference type="SAM" id="Coils"/>
    </source>
</evidence>
<dbReference type="InterPro" id="IPR014001">
    <property type="entry name" value="Helicase_ATP-bd"/>
</dbReference>
<feature type="domain" description="UVR" evidence="16">
    <location>
        <begin position="629"/>
        <end position="664"/>
    </location>
</feature>
<evidence type="ECO:0000256" key="9">
    <source>
        <dbReference type="ARBA" id="ARBA00023204"/>
    </source>
</evidence>
<reference evidence="19 20" key="1">
    <citation type="submission" date="2015-11" db="EMBL/GenBank/DDBJ databases">
        <title>Evidence for parallel genomic evolution in an endosymbiosis of termite gut flagellates.</title>
        <authorList>
            <person name="Zheng H."/>
        </authorList>
    </citation>
    <scope>NUCLEOTIDE SEQUENCE [LARGE SCALE GENOMIC DNA]</scope>
    <source>
        <strain evidence="19 20">CET450</strain>
    </source>
</reference>
<dbReference type="SUPFAM" id="SSF52540">
    <property type="entry name" value="P-loop containing nucleoside triphosphate hydrolases"/>
    <property type="match status" value="2"/>
</dbReference>
<dbReference type="GO" id="GO:0005737">
    <property type="term" value="C:cytoplasm"/>
    <property type="evidence" value="ECO:0007669"/>
    <property type="project" value="UniProtKB-SubCell"/>
</dbReference>
<evidence type="ECO:0000256" key="2">
    <source>
        <dbReference type="ARBA" id="ARBA00008533"/>
    </source>
</evidence>
<dbReference type="PROSITE" id="PS50151">
    <property type="entry name" value="UVR"/>
    <property type="match status" value="1"/>
</dbReference>
<feature type="short sequence motif" description="Beta-hairpin" evidence="13">
    <location>
        <begin position="92"/>
        <end position="115"/>
    </location>
</feature>
<keyword evidence="3 13" id="KW-0963">Cytoplasm</keyword>
<dbReference type="Pfam" id="PF02151">
    <property type="entry name" value="UVR"/>
    <property type="match status" value="1"/>
</dbReference>
<dbReference type="Gene3D" id="3.40.50.300">
    <property type="entry name" value="P-loop containing nucleotide triphosphate hydrolases"/>
    <property type="match status" value="3"/>
</dbReference>
<dbReference type="NCBIfam" id="NF003673">
    <property type="entry name" value="PRK05298.1"/>
    <property type="match status" value="1"/>
</dbReference>
<dbReference type="InterPro" id="IPR027417">
    <property type="entry name" value="P-loop_NTPase"/>
</dbReference>